<dbReference type="EMBL" id="VOIH02000003">
    <property type="protein sequence ID" value="KAF3450926.1"/>
    <property type="molecule type" value="Genomic_DNA"/>
</dbReference>
<reference evidence="2" key="1">
    <citation type="submission" date="2020-03" db="EMBL/GenBank/DDBJ databases">
        <title>A high-quality chromosome-level genome assembly of a woody plant with both climbing and erect habits, Rhamnella rubrinervis.</title>
        <authorList>
            <person name="Lu Z."/>
            <person name="Yang Y."/>
            <person name="Zhu X."/>
            <person name="Sun Y."/>
        </authorList>
    </citation>
    <scope>NUCLEOTIDE SEQUENCE</scope>
    <source>
        <strain evidence="2">BYM</strain>
        <tissue evidence="2">Leaf</tissue>
    </source>
</reference>
<comment type="caution">
    <text evidence="2">The sequence shown here is derived from an EMBL/GenBank/DDBJ whole genome shotgun (WGS) entry which is preliminary data.</text>
</comment>
<dbReference type="OrthoDB" id="1892825at2759"/>
<proteinExistence type="predicted"/>
<evidence type="ECO:0000256" key="1">
    <source>
        <dbReference type="SAM" id="MobiDB-lite"/>
    </source>
</evidence>
<dbReference type="PANTHER" id="PTHR36407:SF1">
    <property type="entry name" value="MEDIATOR-ASSOCIATED PROTEIN 2"/>
    <property type="match status" value="1"/>
</dbReference>
<dbReference type="AlphaFoldDB" id="A0A8K0HEG9"/>
<dbReference type="PANTHER" id="PTHR36407">
    <property type="entry name" value="MEDIATOR-ASSOCIATED PROTEIN 2"/>
    <property type="match status" value="1"/>
</dbReference>
<dbReference type="Proteomes" id="UP000796880">
    <property type="component" value="Unassembled WGS sequence"/>
</dbReference>
<feature type="region of interest" description="Disordered" evidence="1">
    <location>
        <begin position="123"/>
        <end position="266"/>
    </location>
</feature>
<feature type="compositionally biased region" description="Gly residues" evidence="1">
    <location>
        <begin position="1"/>
        <end position="12"/>
    </location>
</feature>
<feature type="compositionally biased region" description="Polar residues" evidence="1">
    <location>
        <begin position="242"/>
        <end position="252"/>
    </location>
</feature>
<protein>
    <recommendedName>
        <fullName evidence="4">Mediator-associated protein 2</fullName>
    </recommendedName>
</protein>
<evidence type="ECO:0000313" key="3">
    <source>
        <dbReference type="Proteomes" id="UP000796880"/>
    </source>
</evidence>
<keyword evidence="3" id="KW-1185">Reference proteome</keyword>
<feature type="compositionally biased region" description="Basic residues" evidence="1">
    <location>
        <begin position="256"/>
        <end position="266"/>
    </location>
</feature>
<feature type="compositionally biased region" description="Polar residues" evidence="1">
    <location>
        <begin position="123"/>
        <end position="183"/>
    </location>
</feature>
<dbReference type="InterPro" id="IPR038823">
    <property type="entry name" value="MED2_plant"/>
</dbReference>
<accession>A0A8K0HEG9</accession>
<name>A0A8K0HEG9_9ROSA</name>
<evidence type="ECO:0008006" key="4">
    <source>
        <dbReference type="Google" id="ProtNLM"/>
    </source>
</evidence>
<sequence length="266" mass="28903">MASGSGAEGGGYRPPPEFLEDSKEPLLDLSLTDSTELWLIQWPKKHNPDFDGQEVSLKLHRDGKLASFEGSSGRKYDVVSFAAQEPNATVFVSSTSGTKVVGKISRRVSLVHYPQPDEVEKVNTSNWKQLYQNSGTNLTTKSSRRSTPMRSGTPAQSGWQRHQSVSGRATPSSPSSRQKSTLSEVGEPSKPANNKRRVPERTRSINQSGQDSGGRGHSAVTSERSRSINQSGQDSGGRGHSAVTSSGSPQRSHQGKEKKNRKKTED</sequence>
<gene>
    <name evidence="2" type="ORF">FNV43_RR07015</name>
</gene>
<evidence type="ECO:0000313" key="2">
    <source>
        <dbReference type="EMBL" id="KAF3450926.1"/>
    </source>
</evidence>
<feature type="compositionally biased region" description="Polar residues" evidence="1">
    <location>
        <begin position="219"/>
        <end position="233"/>
    </location>
</feature>
<organism evidence="2 3">
    <name type="scientific">Rhamnella rubrinervis</name>
    <dbReference type="NCBI Taxonomy" id="2594499"/>
    <lineage>
        <taxon>Eukaryota</taxon>
        <taxon>Viridiplantae</taxon>
        <taxon>Streptophyta</taxon>
        <taxon>Embryophyta</taxon>
        <taxon>Tracheophyta</taxon>
        <taxon>Spermatophyta</taxon>
        <taxon>Magnoliopsida</taxon>
        <taxon>eudicotyledons</taxon>
        <taxon>Gunneridae</taxon>
        <taxon>Pentapetalae</taxon>
        <taxon>rosids</taxon>
        <taxon>fabids</taxon>
        <taxon>Rosales</taxon>
        <taxon>Rhamnaceae</taxon>
        <taxon>rhamnoid group</taxon>
        <taxon>Rhamneae</taxon>
        <taxon>Rhamnella</taxon>
    </lineage>
</organism>
<feature type="region of interest" description="Disordered" evidence="1">
    <location>
        <begin position="1"/>
        <end position="20"/>
    </location>
</feature>